<dbReference type="FunFam" id="3.65.10.10:FF:000005">
    <property type="entry name" value="3-phosphoshikimate 1-carboxyvinyltransferase"/>
    <property type="match status" value="1"/>
</dbReference>
<feature type="binding site" evidence="9">
    <location>
        <position position="325"/>
    </location>
    <ligand>
        <name>3-phosphoshikimate</name>
        <dbReference type="ChEBI" id="CHEBI:145989"/>
    </ligand>
</feature>
<feature type="binding site" evidence="9">
    <location>
        <position position="31"/>
    </location>
    <ligand>
        <name>3-phosphoshikimate</name>
        <dbReference type="ChEBI" id="CHEBI:145989"/>
    </ligand>
</feature>
<evidence type="ECO:0000256" key="6">
    <source>
        <dbReference type="ARBA" id="ARBA00022679"/>
    </source>
</evidence>
<accession>A0A1Q2SMB8</accession>
<protein>
    <recommendedName>
        <fullName evidence="9">3-phosphoshikimate 1-carboxyvinyltransferase</fullName>
        <ecNumber evidence="9">2.5.1.19</ecNumber>
    </recommendedName>
    <alternativeName>
        <fullName evidence="9">5-enolpyruvylshikimate-3-phosphate synthase</fullName>
        <shortName evidence="9">EPSP synthase</shortName>
        <shortName evidence="9">EPSPS</shortName>
    </alternativeName>
</protein>
<feature type="binding site" evidence="9">
    <location>
        <position position="179"/>
    </location>
    <ligand>
        <name>3-phosphoshikimate</name>
        <dbReference type="ChEBI" id="CHEBI:145989"/>
    </ligand>
</feature>
<feature type="binding site" evidence="9">
    <location>
        <position position="30"/>
    </location>
    <ligand>
        <name>phosphoenolpyruvate</name>
        <dbReference type="ChEBI" id="CHEBI:58702"/>
    </ligand>
</feature>
<dbReference type="PIRSF" id="PIRSF000505">
    <property type="entry name" value="EPSPS"/>
    <property type="match status" value="1"/>
</dbReference>
<comment type="catalytic activity">
    <reaction evidence="8">
        <text>3-phosphoshikimate + phosphoenolpyruvate = 5-O-(1-carboxyvinyl)-3-phosphoshikimate + phosphate</text>
        <dbReference type="Rhea" id="RHEA:21256"/>
        <dbReference type="ChEBI" id="CHEBI:43474"/>
        <dbReference type="ChEBI" id="CHEBI:57701"/>
        <dbReference type="ChEBI" id="CHEBI:58702"/>
        <dbReference type="ChEBI" id="CHEBI:145989"/>
        <dbReference type="EC" id="2.5.1.19"/>
    </reaction>
    <physiologicalReaction direction="left-to-right" evidence="8">
        <dbReference type="Rhea" id="RHEA:21257"/>
    </physiologicalReaction>
</comment>
<dbReference type="EC" id="2.5.1.19" evidence="9"/>
<evidence type="ECO:0000259" key="10">
    <source>
        <dbReference type="Pfam" id="PF00275"/>
    </source>
</evidence>
<evidence type="ECO:0000256" key="7">
    <source>
        <dbReference type="ARBA" id="ARBA00023141"/>
    </source>
</evidence>
<feature type="domain" description="Enolpyruvate transferase" evidence="10">
    <location>
        <begin position="16"/>
        <end position="429"/>
    </location>
</feature>
<dbReference type="NCBIfam" id="TIGR01356">
    <property type="entry name" value="aroA"/>
    <property type="match status" value="1"/>
</dbReference>
<dbReference type="GO" id="GO:0009073">
    <property type="term" value="P:aromatic amino acid family biosynthetic process"/>
    <property type="evidence" value="ECO:0007669"/>
    <property type="project" value="UniProtKB-KW"/>
</dbReference>
<comment type="subcellular location">
    <subcellularLocation>
        <location evidence="9">Cytoplasm</location>
    </subcellularLocation>
</comment>
<proteinExistence type="inferred from homology"/>
<feature type="binding site" evidence="9">
    <location>
        <position position="104"/>
    </location>
    <ligand>
        <name>phosphoenolpyruvate</name>
        <dbReference type="ChEBI" id="CHEBI:58702"/>
    </ligand>
</feature>
<comment type="pathway">
    <text evidence="2 9">Metabolic intermediate biosynthesis; chorismate biosynthesis; chorismate from D-erythrose 4-phosphate and phosphoenolpyruvate: step 6/7.</text>
</comment>
<evidence type="ECO:0000256" key="2">
    <source>
        <dbReference type="ARBA" id="ARBA00004811"/>
    </source>
</evidence>
<evidence type="ECO:0000256" key="1">
    <source>
        <dbReference type="ARBA" id="ARBA00002174"/>
    </source>
</evidence>
<comment type="function">
    <text evidence="1 9">Catalyzes the transfer of the enolpyruvyl moiety of phosphoenolpyruvate (PEP) to the 5-hydroxyl of shikimate-3-phosphate (S3P) to produce enolpyruvyl shikimate-3-phosphate and inorganic phosphate.</text>
</comment>
<dbReference type="PANTHER" id="PTHR21090:SF5">
    <property type="entry name" value="PENTAFUNCTIONAL AROM POLYPEPTIDE"/>
    <property type="match status" value="1"/>
</dbReference>
<keyword evidence="7 9" id="KW-0057">Aromatic amino acid biosynthesis</keyword>
<dbReference type="Pfam" id="PF00275">
    <property type="entry name" value="EPSP_synthase"/>
    <property type="match status" value="1"/>
</dbReference>
<dbReference type="GO" id="GO:0008652">
    <property type="term" value="P:amino acid biosynthetic process"/>
    <property type="evidence" value="ECO:0007669"/>
    <property type="project" value="UniProtKB-KW"/>
</dbReference>
<dbReference type="SUPFAM" id="SSF55205">
    <property type="entry name" value="EPT/RTPC-like"/>
    <property type="match status" value="1"/>
</dbReference>
<dbReference type="InterPro" id="IPR001986">
    <property type="entry name" value="Enolpyruvate_Tfrase_dom"/>
</dbReference>
<feature type="binding site" evidence="9">
    <location>
        <position position="352"/>
    </location>
    <ligand>
        <name>3-phosphoshikimate</name>
        <dbReference type="ChEBI" id="CHEBI:145989"/>
    </ligand>
</feature>
<feature type="binding site" evidence="9">
    <location>
        <position position="179"/>
    </location>
    <ligand>
        <name>phosphoenolpyruvate</name>
        <dbReference type="ChEBI" id="CHEBI:58702"/>
    </ligand>
</feature>
<evidence type="ECO:0000256" key="8">
    <source>
        <dbReference type="ARBA" id="ARBA00044633"/>
    </source>
</evidence>
<organism evidence="11 12">
    <name type="scientific">Candidatus Nitrosoglobus terrae</name>
    <dbReference type="NCBI Taxonomy" id="1630141"/>
    <lineage>
        <taxon>Bacteria</taxon>
        <taxon>Pseudomonadati</taxon>
        <taxon>Pseudomonadota</taxon>
        <taxon>Gammaproteobacteria</taxon>
        <taxon>Chromatiales</taxon>
        <taxon>Chromatiaceae</taxon>
        <taxon>Candidatus Nitrosoglobus</taxon>
    </lineage>
</organism>
<evidence type="ECO:0000313" key="11">
    <source>
        <dbReference type="EMBL" id="BAW80239.1"/>
    </source>
</evidence>
<dbReference type="InterPro" id="IPR036968">
    <property type="entry name" value="Enolpyruvate_Tfrase_sf"/>
</dbReference>
<keyword evidence="5 9" id="KW-0028">Amino-acid biosynthesis</keyword>
<evidence type="ECO:0000256" key="5">
    <source>
        <dbReference type="ARBA" id="ARBA00022605"/>
    </source>
</evidence>
<name>A0A1Q2SMB8_9GAMM</name>
<feature type="binding site" evidence="9">
    <location>
        <position position="30"/>
    </location>
    <ligand>
        <name>3-phosphoshikimate</name>
        <dbReference type="ChEBI" id="CHEBI:145989"/>
    </ligand>
</feature>
<keyword evidence="12" id="KW-1185">Reference proteome</keyword>
<evidence type="ECO:0000256" key="3">
    <source>
        <dbReference type="ARBA" id="ARBA00009948"/>
    </source>
</evidence>
<feature type="active site" description="Proton acceptor" evidence="9">
    <location>
        <position position="325"/>
    </location>
</feature>
<dbReference type="HAMAP" id="MF_00210">
    <property type="entry name" value="EPSP_synth"/>
    <property type="match status" value="1"/>
</dbReference>
<dbReference type="FunFam" id="3.65.10.10:FF:000006">
    <property type="entry name" value="3-phosphoshikimate 1-carboxyvinyltransferase"/>
    <property type="match status" value="1"/>
</dbReference>
<comment type="similarity">
    <text evidence="3 9">Belongs to the EPSP synthase family.</text>
</comment>
<comment type="subunit">
    <text evidence="9">Monomer.</text>
</comment>
<dbReference type="AlphaFoldDB" id="A0A1Q2SMB8"/>
<feature type="binding site" evidence="9">
    <location>
        <position position="356"/>
    </location>
    <ligand>
        <name>phosphoenolpyruvate</name>
        <dbReference type="ChEBI" id="CHEBI:58702"/>
    </ligand>
</feature>
<dbReference type="InterPro" id="IPR023193">
    <property type="entry name" value="EPSP_synthase_CS"/>
</dbReference>
<dbReference type="EMBL" id="AP014836">
    <property type="protein sequence ID" value="BAW80239.1"/>
    <property type="molecule type" value="Genomic_DNA"/>
</dbReference>
<gene>
    <name evidence="9" type="primary">aroA</name>
    <name evidence="11" type="ORF">TAO_0869</name>
</gene>
<sequence>MYTEILSSPATFVIEPRGFLTGQLRVPGDKSISHRAIMLGALAEGITYIKGFLEGEDTLATLEAFRMLGVTIQGPEKGGDIRIHGVGLQGLQAPRVPIYLGNSGTSMRLLAGLFAGQAFNVELVGDTSLSRRPMRRVCDPLTQMGAFIETTYQGTPPLFIHGGRFLHGMEYIMPIASAQVKSSLLLAGLYATGETRIIESTPTRDHTERMLIGFGYPIEQSGASISVQGGGKLYGTAIEVPADISSAAFFIVGALISTGSDILLEHVGINPTRTGVIDILRRMGAEIEVEESGIVGGEPVAAIRVKASKLYGIEIPKELVSLAIDEFPAIFIAAACAEGQTTLTGAEELRIKESDRIQVMADGLQALGISVKPTPDGIIIQGGQLQGGEVNSHGDHRCAMAFAIAGLAAKNTIIVHDCANVATSFPGFIGLASAAGLAINHA</sequence>
<reference evidence="11 12" key="1">
    <citation type="journal article" date="2017" name="ISME J.">
        <title>An acid-tolerant ammonia-oxidizing ?-proteobacterium from soil.</title>
        <authorList>
            <person name="Hayatsu M."/>
            <person name="Tago K."/>
            <person name="Uchiyama I."/>
            <person name="Toyoda A."/>
            <person name="Wang Y."/>
            <person name="Shimomura Y."/>
            <person name="Okubo T."/>
            <person name="Kurisu F."/>
            <person name="Hirono Y."/>
            <person name="Nonaka K."/>
            <person name="Akiyama H."/>
            <person name="Itoh T."/>
            <person name="Takami H."/>
        </authorList>
    </citation>
    <scope>NUCLEOTIDE SEQUENCE [LARGE SCALE GENOMIC DNA]</scope>
    <source>
        <strain evidence="11 12">TAO100</strain>
    </source>
</reference>
<dbReference type="OrthoDB" id="9809920at2"/>
<dbReference type="InterPro" id="IPR006264">
    <property type="entry name" value="EPSP_synthase"/>
</dbReference>
<evidence type="ECO:0000256" key="4">
    <source>
        <dbReference type="ARBA" id="ARBA00022490"/>
    </source>
</evidence>
<feature type="binding site" evidence="9">
    <location>
        <position position="132"/>
    </location>
    <ligand>
        <name>phosphoenolpyruvate</name>
        <dbReference type="ChEBI" id="CHEBI:58702"/>
    </ligand>
</feature>
<dbReference type="PANTHER" id="PTHR21090">
    <property type="entry name" value="AROM/DEHYDROQUINATE SYNTHASE"/>
    <property type="match status" value="1"/>
</dbReference>
<keyword evidence="4 9" id="KW-0963">Cytoplasm</keyword>
<dbReference type="GO" id="GO:0003866">
    <property type="term" value="F:3-phosphoshikimate 1-carboxyvinyltransferase activity"/>
    <property type="evidence" value="ECO:0007669"/>
    <property type="project" value="UniProtKB-UniRule"/>
</dbReference>
<feature type="binding site" evidence="9">
    <location>
        <position position="35"/>
    </location>
    <ligand>
        <name>3-phosphoshikimate</name>
        <dbReference type="ChEBI" id="CHEBI:145989"/>
    </ligand>
</feature>
<dbReference type="PROSITE" id="PS00885">
    <property type="entry name" value="EPSP_SYNTHASE_2"/>
    <property type="match status" value="1"/>
</dbReference>
<dbReference type="Gene3D" id="3.65.10.10">
    <property type="entry name" value="Enolpyruvate transferase domain"/>
    <property type="match status" value="2"/>
</dbReference>
<dbReference type="InterPro" id="IPR013792">
    <property type="entry name" value="RNA3'P_cycl/enolpyr_Trfase_a/b"/>
</dbReference>
<comment type="caution">
    <text evidence="9">Lacks conserved residue(s) required for the propagation of feature annotation.</text>
</comment>
<dbReference type="RefSeq" id="WP_096526806.1">
    <property type="nucleotide sequence ID" value="NZ_AP014836.1"/>
</dbReference>
<dbReference type="Proteomes" id="UP000243679">
    <property type="component" value="Chromosome"/>
</dbReference>
<dbReference type="KEGG" id="ntt:TAO_0869"/>
<evidence type="ECO:0000256" key="9">
    <source>
        <dbReference type="HAMAP-Rule" id="MF_00210"/>
    </source>
</evidence>
<dbReference type="PROSITE" id="PS00104">
    <property type="entry name" value="EPSP_SYNTHASE_1"/>
    <property type="match status" value="1"/>
</dbReference>
<dbReference type="GO" id="GO:0009423">
    <property type="term" value="P:chorismate biosynthetic process"/>
    <property type="evidence" value="ECO:0007669"/>
    <property type="project" value="UniProtKB-UniRule"/>
</dbReference>
<dbReference type="UniPathway" id="UPA00053">
    <property type="reaction ID" value="UER00089"/>
</dbReference>
<feature type="binding site" evidence="9">
    <location>
        <position position="177"/>
    </location>
    <ligand>
        <name>3-phosphoshikimate</name>
        <dbReference type="ChEBI" id="CHEBI:145989"/>
    </ligand>
</feature>
<keyword evidence="6 9" id="KW-0808">Transferase</keyword>
<dbReference type="CDD" id="cd01556">
    <property type="entry name" value="EPSP_synthase"/>
    <property type="match status" value="1"/>
</dbReference>
<dbReference type="GO" id="GO:0005737">
    <property type="term" value="C:cytoplasm"/>
    <property type="evidence" value="ECO:0007669"/>
    <property type="project" value="UniProtKB-SubCell"/>
</dbReference>
<evidence type="ECO:0000313" key="12">
    <source>
        <dbReference type="Proteomes" id="UP000243679"/>
    </source>
</evidence>
<feature type="binding site" evidence="9">
    <location>
        <position position="397"/>
    </location>
    <ligand>
        <name>phosphoenolpyruvate</name>
        <dbReference type="ChEBI" id="CHEBI:58702"/>
    </ligand>
</feature>